<evidence type="ECO:0000313" key="3">
    <source>
        <dbReference type="EMBL" id="KAK8888739.1"/>
    </source>
</evidence>
<dbReference type="PANTHER" id="PTHR11740">
    <property type="entry name" value="CASEIN KINASE II SUBUNIT BETA"/>
    <property type="match status" value="1"/>
</dbReference>
<dbReference type="PRINTS" id="PR00472">
    <property type="entry name" value="CASNKINASEII"/>
</dbReference>
<gene>
    <name evidence="3" type="ORF">M9Y10_033473</name>
</gene>
<dbReference type="SUPFAM" id="SSF57798">
    <property type="entry name" value="Casein kinase II beta subunit"/>
    <property type="match status" value="1"/>
</dbReference>
<dbReference type="Gene3D" id="1.10.1820.10">
    <property type="entry name" value="protein kinase ck2 holoenzyme, chain C, domain 1"/>
    <property type="match status" value="1"/>
</dbReference>
<dbReference type="InterPro" id="IPR000704">
    <property type="entry name" value="Casein_kinase_II_reg-sub"/>
</dbReference>
<dbReference type="PANTHER" id="PTHR11740:SF0">
    <property type="entry name" value="CASEIN KINASE II SUBUNIT BETA"/>
    <property type="match status" value="1"/>
</dbReference>
<sequence>MSVSWIDWFLSQPFSQYFVRIDDEYLNNTENYYGIRQKVSFFGIALNLIRGKYIPDDLIPKNWPQNINDYAITLYGMLHARFLLTNRGLELMYKKYKEFFFEMCPRTLCHNTLCIPYGNSNDFGNSTVKMFCPNCNDIYHVKNEQCYFIDGACFGNSWVHIFLQKYHEIIPKQNPEKYTPRLFGYQLYKEGEDEEIE</sequence>
<accession>A0ABR2KCE2</accession>
<dbReference type="SMART" id="SM01085">
    <property type="entry name" value="CK_II_beta"/>
    <property type="match status" value="1"/>
</dbReference>
<name>A0ABR2KCE2_9EUKA</name>
<dbReference type="InterPro" id="IPR016149">
    <property type="entry name" value="Casein_kin_II_reg-sub_N"/>
</dbReference>
<protein>
    <recommendedName>
        <fullName evidence="2">Casein kinase II subunit beta</fullName>
        <shortName evidence="2">CK II beta</shortName>
    </recommendedName>
</protein>
<dbReference type="Proteomes" id="UP001470230">
    <property type="component" value="Unassembled WGS sequence"/>
</dbReference>
<dbReference type="Gene3D" id="2.20.25.20">
    <property type="match status" value="1"/>
</dbReference>
<keyword evidence="4" id="KW-1185">Reference proteome</keyword>
<comment type="subunit">
    <text evidence="2">Tetramer of two alpha and two beta subunits.</text>
</comment>
<dbReference type="EMBL" id="JAPFFF010000005">
    <property type="protein sequence ID" value="KAK8888739.1"/>
    <property type="molecule type" value="Genomic_DNA"/>
</dbReference>
<proteinExistence type="inferred from homology"/>
<comment type="caution">
    <text evidence="3">The sequence shown here is derived from an EMBL/GenBank/DDBJ whole genome shotgun (WGS) entry which is preliminary data.</text>
</comment>
<dbReference type="Pfam" id="PF01214">
    <property type="entry name" value="CK_II_beta"/>
    <property type="match status" value="1"/>
</dbReference>
<reference evidence="3 4" key="1">
    <citation type="submission" date="2024-04" db="EMBL/GenBank/DDBJ databases">
        <title>Tritrichomonas musculus Genome.</title>
        <authorList>
            <person name="Alves-Ferreira E."/>
            <person name="Grigg M."/>
            <person name="Lorenzi H."/>
            <person name="Galac M."/>
        </authorList>
    </citation>
    <scope>NUCLEOTIDE SEQUENCE [LARGE SCALE GENOMIC DNA]</scope>
    <source>
        <strain evidence="3 4">EAF2021</strain>
    </source>
</reference>
<dbReference type="InterPro" id="IPR035991">
    <property type="entry name" value="Casein_kinase_II_beta-like"/>
</dbReference>
<evidence type="ECO:0000313" key="4">
    <source>
        <dbReference type="Proteomes" id="UP001470230"/>
    </source>
</evidence>
<evidence type="ECO:0000256" key="1">
    <source>
        <dbReference type="ARBA" id="ARBA00006941"/>
    </source>
</evidence>
<organism evidence="3 4">
    <name type="scientific">Tritrichomonas musculus</name>
    <dbReference type="NCBI Taxonomy" id="1915356"/>
    <lineage>
        <taxon>Eukaryota</taxon>
        <taxon>Metamonada</taxon>
        <taxon>Parabasalia</taxon>
        <taxon>Tritrichomonadida</taxon>
        <taxon>Tritrichomonadidae</taxon>
        <taxon>Tritrichomonas</taxon>
    </lineage>
</organism>
<comment type="similarity">
    <text evidence="1 2">Belongs to the casein kinase 2 subunit beta family.</text>
</comment>
<evidence type="ECO:0000256" key="2">
    <source>
        <dbReference type="RuleBase" id="RU361268"/>
    </source>
</evidence>